<name>A0AAV7WYF6_PLEWA</name>
<accession>A0AAV7WYF6</accession>
<feature type="compositionally biased region" description="Gly residues" evidence="1">
    <location>
        <begin position="83"/>
        <end position="92"/>
    </location>
</feature>
<evidence type="ECO:0000313" key="3">
    <source>
        <dbReference type="Proteomes" id="UP001066276"/>
    </source>
</evidence>
<proteinExistence type="predicted"/>
<dbReference type="Proteomes" id="UP001066276">
    <property type="component" value="Chromosome 1_1"/>
</dbReference>
<organism evidence="2 3">
    <name type="scientific">Pleurodeles waltl</name>
    <name type="common">Iberian ribbed newt</name>
    <dbReference type="NCBI Taxonomy" id="8319"/>
    <lineage>
        <taxon>Eukaryota</taxon>
        <taxon>Metazoa</taxon>
        <taxon>Chordata</taxon>
        <taxon>Craniata</taxon>
        <taxon>Vertebrata</taxon>
        <taxon>Euteleostomi</taxon>
        <taxon>Amphibia</taxon>
        <taxon>Batrachia</taxon>
        <taxon>Caudata</taxon>
        <taxon>Salamandroidea</taxon>
        <taxon>Salamandridae</taxon>
        <taxon>Pleurodelinae</taxon>
        <taxon>Pleurodeles</taxon>
    </lineage>
</organism>
<evidence type="ECO:0000256" key="1">
    <source>
        <dbReference type="SAM" id="MobiDB-lite"/>
    </source>
</evidence>
<reference evidence="2" key="1">
    <citation type="journal article" date="2022" name="bioRxiv">
        <title>Sequencing and chromosome-scale assembly of the giantPleurodeles waltlgenome.</title>
        <authorList>
            <person name="Brown T."/>
            <person name="Elewa A."/>
            <person name="Iarovenko S."/>
            <person name="Subramanian E."/>
            <person name="Araus A.J."/>
            <person name="Petzold A."/>
            <person name="Susuki M."/>
            <person name="Suzuki K.-i.T."/>
            <person name="Hayashi T."/>
            <person name="Toyoda A."/>
            <person name="Oliveira C."/>
            <person name="Osipova E."/>
            <person name="Leigh N.D."/>
            <person name="Simon A."/>
            <person name="Yun M.H."/>
        </authorList>
    </citation>
    <scope>NUCLEOTIDE SEQUENCE</scope>
    <source>
        <strain evidence="2">20211129_DDA</strain>
        <tissue evidence="2">Liver</tissue>
    </source>
</reference>
<comment type="caution">
    <text evidence="2">The sequence shown here is derived from an EMBL/GenBank/DDBJ whole genome shotgun (WGS) entry which is preliminary data.</text>
</comment>
<dbReference type="AlphaFoldDB" id="A0AAV7WYF6"/>
<dbReference type="EMBL" id="JANPWB010000001">
    <property type="protein sequence ID" value="KAJ1217463.1"/>
    <property type="molecule type" value="Genomic_DNA"/>
</dbReference>
<keyword evidence="3" id="KW-1185">Reference proteome</keyword>
<sequence>MATQRLGRPACGKSLPVRAGAPLGHWIEEKVKPGAVRLTLRDASGYGVGGQDICAGTGVLPSNTRGAGFTMEQFEEELLDYLGGRGSSGSGKGAPEDSADGWQIADSISGEQKGGPERSSGWKTSSGVGCWRSA</sequence>
<evidence type="ECO:0000313" key="2">
    <source>
        <dbReference type="EMBL" id="KAJ1217463.1"/>
    </source>
</evidence>
<gene>
    <name evidence="2" type="ORF">NDU88_005057</name>
</gene>
<feature type="region of interest" description="Disordered" evidence="1">
    <location>
        <begin position="82"/>
        <end position="134"/>
    </location>
</feature>
<protein>
    <submittedName>
        <fullName evidence="2">Uncharacterized protein</fullName>
    </submittedName>
</protein>